<protein>
    <submittedName>
        <fullName evidence="1">Uncharacterized protein</fullName>
    </submittedName>
</protein>
<evidence type="ECO:0000313" key="1">
    <source>
        <dbReference type="EMBL" id="GAA4262782.1"/>
    </source>
</evidence>
<evidence type="ECO:0000313" key="2">
    <source>
        <dbReference type="Proteomes" id="UP001500620"/>
    </source>
</evidence>
<organism evidence="1 2">
    <name type="scientific">Dactylosporangium darangshiense</name>
    <dbReference type="NCBI Taxonomy" id="579108"/>
    <lineage>
        <taxon>Bacteria</taxon>
        <taxon>Bacillati</taxon>
        <taxon>Actinomycetota</taxon>
        <taxon>Actinomycetes</taxon>
        <taxon>Micromonosporales</taxon>
        <taxon>Micromonosporaceae</taxon>
        <taxon>Dactylosporangium</taxon>
    </lineage>
</organism>
<dbReference type="Proteomes" id="UP001500620">
    <property type="component" value="Unassembled WGS sequence"/>
</dbReference>
<gene>
    <name evidence="1" type="ORF">GCM10022255_101390</name>
</gene>
<dbReference type="EMBL" id="BAABAT010000055">
    <property type="protein sequence ID" value="GAA4262782.1"/>
    <property type="molecule type" value="Genomic_DNA"/>
</dbReference>
<comment type="caution">
    <text evidence="1">The sequence shown here is derived from an EMBL/GenBank/DDBJ whole genome shotgun (WGS) entry which is preliminary data.</text>
</comment>
<keyword evidence="2" id="KW-1185">Reference proteome</keyword>
<accession>A0ABP8DSG0</accession>
<reference evidence="2" key="1">
    <citation type="journal article" date="2019" name="Int. J. Syst. Evol. Microbiol.">
        <title>The Global Catalogue of Microorganisms (GCM) 10K type strain sequencing project: providing services to taxonomists for standard genome sequencing and annotation.</title>
        <authorList>
            <consortium name="The Broad Institute Genomics Platform"/>
            <consortium name="The Broad Institute Genome Sequencing Center for Infectious Disease"/>
            <person name="Wu L."/>
            <person name="Ma J."/>
        </authorList>
    </citation>
    <scope>NUCLEOTIDE SEQUENCE [LARGE SCALE GENOMIC DNA]</scope>
    <source>
        <strain evidence="2">JCM 17441</strain>
    </source>
</reference>
<sequence length="219" mass="24923">MHHDAVRIEHGYHLIDTRAWVRQRTGDPLPELTDAVAEFTRHPVFADYHRQLDTSDRMQLWCAARGWTTSAETSYYHDHTALTEPVRIVLAVDADRAAYALVQIGDDAPAVFLDVTTDDASWLQVEPVDIACPGGHRWTWLNHTALLDQDGTHIRFRDLFSRRPGAPYAECRGCLAYDNGDRDDPCPCQSRYTISCPTCEQRCRLELTDVPTFPARVRS</sequence>
<proteinExistence type="predicted"/>
<dbReference type="RefSeq" id="WP_345140696.1">
    <property type="nucleotide sequence ID" value="NZ_BAABAT010000055.1"/>
</dbReference>
<name>A0ABP8DSG0_9ACTN</name>